<evidence type="ECO:0000256" key="7">
    <source>
        <dbReference type="ARBA" id="ARBA00022989"/>
    </source>
</evidence>
<sequence>MSIEYAPLEVLLKQRSQMLAIIAYVFFILLAIFPILTISTYIMIYTQYIRILYLAYVAWIFMLDRNISSRGGRQFDWVKQWSWWKYMADYFPMELVKLPNCRLDRKRNYLFCCFPHGMMATGAFTTLLTESRGFSKKFPDHRAHMHSLRVNFFIPFLRELLLAIGAVSSSAESLNHILSQPEGGNITALIVGGAKEAFYSEPGYYRIVLKNRKGFVKIALKNGAPLVPVISFGEPDVIPHWHFKQGSIFLKLQTLVKRKFGFFPLVPECILPNRRAINIVVGEPIDVTKVERPTQEQIDELHQKFIEKLTQMFESQKKKYLKNYEAIHLEVI</sequence>
<evidence type="ECO:0000256" key="11">
    <source>
        <dbReference type="RuleBase" id="RU367023"/>
    </source>
</evidence>
<dbReference type="GO" id="GO:0005789">
    <property type="term" value="C:endoplasmic reticulum membrane"/>
    <property type="evidence" value="ECO:0007669"/>
    <property type="project" value="UniProtKB-SubCell"/>
</dbReference>
<dbReference type="PANTHER" id="PTHR12317:SF79">
    <property type="entry name" value="ACYLTRANSFERASE"/>
    <property type="match status" value="1"/>
</dbReference>
<feature type="transmembrane region" description="Helical" evidence="11">
    <location>
        <begin position="48"/>
        <end position="64"/>
    </location>
</feature>
<dbReference type="Pfam" id="PF03982">
    <property type="entry name" value="DAGAT"/>
    <property type="match status" value="1"/>
</dbReference>
<feature type="transmembrane region" description="Helical" evidence="11">
    <location>
        <begin position="21"/>
        <end position="42"/>
    </location>
</feature>
<proteinExistence type="inferred from homology"/>
<evidence type="ECO:0000256" key="2">
    <source>
        <dbReference type="ARBA" id="ARBA00005420"/>
    </source>
</evidence>
<evidence type="ECO:0000256" key="3">
    <source>
        <dbReference type="ARBA" id="ARBA00022516"/>
    </source>
</evidence>
<evidence type="ECO:0000313" key="13">
    <source>
        <dbReference type="Proteomes" id="UP001516400"/>
    </source>
</evidence>
<gene>
    <name evidence="12" type="ORF">HHI36_000929</name>
</gene>
<dbReference type="EC" id="2.3.1.-" evidence="11"/>
<dbReference type="EMBL" id="JABFTP020000185">
    <property type="protein sequence ID" value="KAL3286421.1"/>
    <property type="molecule type" value="Genomic_DNA"/>
</dbReference>
<keyword evidence="13" id="KW-1185">Reference proteome</keyword>
<evidence type="ECO:0000256" key="6">
    <source>
        <dbReference type="ARBA" id="ARBA00022824"/>
    </source>
</evidence>
<dbReference type="InterPro" id="IPR007130">
    <property type="entry name" value="DAGAT"/>
</dbReference>
<protein>
    <recommendedName>
        <fullName evidence="11">Acyltransferase</fullName>
        <ecNumber evidence="11">2.3.1.-</ecNumber>
    </recommendedName>
</protein>
<keyword evidence="8" id="KW-0443">Lipid metabolism</keyword>
<evidence type="ECO:0000256" key="9">
    <source>
        <dbReference type="ARBA" id="ARBA00023136"/>
    </source>
</evidence>
<evidence type="ECO:0000256" key="4">
    <source>
        <dbReference type="ARBA" id="ARBA00022679"/>
    </source>
</evidence>
<organism evidence="12 13">
    <name type="scientific">Cryptolaemus montrouzieri</name>
    <dbReference type="NCBI Taxonomy" id="559131"/>
    <lineage>
        <taxon>Eukaryota</taxon>
        <taxon>Metazoa</taxon>
        <taxon>Ecdysozoa</taxon>
        <taxon>Arthropoda</taxon>
        <taxon>Hexapoda</taxon>
        <taxon>Insecta</taxon>
        <taxon>Pterygota</taxon>
        <taxon>Neoptera</taxon>
        <taxon>Endopterygota</taxon>
        <taxon>Coleoptera</taxon>
        <taxon>Polyphaga</taxon>
        <taxon>Cucujiformia</taxon>
        <taxon>Coccinelloidea</taxon>
        <taxon>Coccinellidae</taxon>
        <taxon>Scymninae</taxon>
        <taxon>Scymnini</taxon>
        <taxon>Cryptolaemus</taxon>
    </lineage>
</organism>
<evidence type="ECO:0000256" key="1">
    <source>
        <dbReference type="ARBA" id="ARBA00004477"/>
    </source>
</evidence>
<keyword evidence="4 11" id="KW-0808">Transferase</keyword>
<keyword evidence="5 11" id="KW-0812">Transmembrane</keyword>
<name>A0ABD2P702_9CUCU</name>
<keyword evidence="6 11" id="KW-0256">Endoplasmic reticulum</keyword>
<dbReference type="AlphaFoldDB" id="A0ABD2P702"/>
<dbReference type="CDD" id="cd07987">
    <property type="entry name" value="LPLAT_MGAT-like"/>
    <property type="match status" value="1"/>
</dbReference>
<evidence type="ECO:0000256" key="10">
    <source>
        <dbReference type="ARBA" id="ARBA00023315"/>
    </source>
</evidence>
<comment type="caution">
    <text evidence="12">The sequence shown here is derived from an EMBL/GenBank/DDBJ whole genome shotgun (WGS) entry which is preliminary data.</text>
</comment>
<keyword evidence="10" id="KW-0012">Acyltransferase</keyword>
<dbReference type="GO" id="GO:0016746">
    <property type="term" value="F:acyltransferase activity"/>
    <property type="evidence" value="ECO:0007669"/>
    <property type="project" value="UniProtKB-KW"/>
</dbReference>
<dbReference type="GO" id="GO:0006629">
    <property type="term" value="P:lipid metabolic process"/>
    <property type="evidence" value="ECO:0007669"/>
    <property type="project" value="UniProtKB-KW"/>
</dbReference>
<dbReference type="SUPFAM" id="SSF69593">
    <property type="entry name" value="Glycerol-3-phosphate (1)-acyltransferase"/>
    <property type="match status" value="1"/>
</dbReference>
<dbReference type="PANTHER" id="PTHR12317">
    <property type="entry name" value="DIACYLGLYCEROL O-ACYLTRANSFERASE"/>
    <property type="match status" value="1"/>
</dbReference>
<keyword evidence="3" id="KW-0444">Lipid biosynthesis</keyword>
<evidence type="ECO:0000313" key="12">
    <source>
        <dbReference type="EMBL" id="KAL3286421.1"/>
    </source>
</evidence>
<feature type="transmembrane region" description="Helical" evidence="11">
    <location>
        <begin position="109"/>
        <end position="128"/>
    </location>
</feature>
<reference evidence="12 13" key="1">
    <citation type="journal article" date="2021" name="BMC Biol.">
        <title>Horizontally acquired antibacterial genes associated with adaptive radiation of ladybird beetles.</title>
        <authorList>
            <person name="Li H.S."/>
            <person name="Tang X.F."/>
            <person name="Huang Y.H."/>
            <person name="Xu Z.Y."/>
            <person name="Chen M.L."/>
            <person name="Du X.Y."/>
            <person name="Qiu B.Y."/>
            <person name="Chen P.T."/>
            <person name="Zhang W."/>
            <person name="Slipinski A."/>
            <person name="Escalona H.E."/>
            <person name="Waterhouse R.M."/>
            <person name="Zwick A."/>
            <person name="Pang H."/>
        </authorList>
    </citation>
    <scope>NUCLEOTIDE SEQUENCE [LARGE SCALE GENOMIC DNA]</scope>
    <source>
        <strain evidence="12">SYSU2018</strain>
    </source>
</reference>
<keyword evidence="9 11" id="KW-0472">Membrane</keyword>
<keyword evidence="7 11" id="KW-1133">Transmembrane helix</keyword>
<dbReference type="Proteomes" id="UP001516400">
    <property type="component" value="Unassembled WGS sequence"/>
</dbReference>
<comment type="similarity">
    <text evidence="2 11">Belongs to the diacylglycerol acyltransferase family.</text>
</comment>
<evidence type="ECO:0000256" key="5">
    <source>
        <dbReference type="ARBA" id="ARBA00022692"/>
    </source>
</evidence>
<accession>A0ABD2P702</accession>
<evidence type="ECO:0000256" key="8">
    <source>
        <dbReference type="ARBA" id="ARBA00023098"/>
    </source>
</evidence>
<comment type="subcellular location">
    <subcellularLocation>
        <location evidence="1 11">Endoplasmic reticulum membrane</location>
        <topology evidence="1 11">Multi-pass membrane protein</topology>
    </subcellularLocation>
</comment>